<feature type="coiled-coil region" evidence="1">
    <location>
        <begin position="8"/>
        <end position="35"/>
    </location>
</feature>
<evidence type="ECO:0000256" key="1">
    <source>
        <dbReference type="SAM" id="Coils"/>
    </source>
</evidence>
<comment type="caution">
    <text evidence="2">The sequence shown here is derived from an EMBL/GenBank/DDBJ whole genome shotgun (WGS) entry which is preliminary data.</text>
</comment>
<sequence length="564" mass="65595">MTSFERIRASLARELEEVMEDFELLRREKRRRKAKLKFFGLDVPNDPDFNKEGLADGFDVNNSCYPSILVKSTWGDDYDIALYGRLGLHCHNFQKGTNFKFVRWEKFSVISTAYDYVYVTLDAKDPVSDSVFSFQTLLNEDSSPDCPVMWSTLACRIKCDGAVGERWDDTTVDDFYKGAMPKWLSDEELASDNKKYYVVQESELQENDWLYLFTEIAFYSKTKNVLTASPPLEIEKVVVVTKEDTEEGHEKLKAQNAIFYVCYKYNGDYSEWARDHKAVIRKTMDGKPGHMKKRRRKAKLKLFGLDVVPNHPDFNKEGLADGFDVDNCSYPSRLIESTWGEDYDIALYGRLGIYCHNFQKGTNFKFVRWEKYDVISTADVHFYVTLDARDPASDSVFSFQTLLCEDSSSNFPVRWNTLACRIKCDDAVDERWDDKAVDDFYKDAMPKWLSDEELASDNKKYYVVQELELQENDWLHLFTEIAFYSKTNNELTAPPPLEIEKVVVVTTEDTEEGHEKLKAQNAIFYVNYKYNGEYTKWARDHKAVIRKTMDGKPGHMYLEVVTAE</sequence>
<protein>
    <submittedName>
        <fullName evidence="2">Uncharacterized protein</fullName>
    </submittedName>
</protein>
<dbReference type="PANTHER" id="PTHR31260:SF44">
    <property type="entry name" value="BNAA01G07080D PROTEIN"/>
    <property type="match status" value="1"/>
</dbReference>
<dbReference type="InterPro" id="IPR006462">
    <property type="entry name" value="MS5"/>
</dbReference>
<organism evidence="2 3">
    <name type="scientific">Brassica napus</name>
    <name type="common">Rape</name>
    <dbReference type="NCBI Taxonomy" id="3708"/>
    <lineage>
        <taxon>Eukaryota</taxon>
        <taxon>Viridiplantae</taxon>
        <taxon>Streptophyta</taxon>
        <taxon>Embryophyta</taxon>
        <taxon>Tracheophyta</taxon>
        <taxon>Spermatophyta</taxon>
        <taxon>Magnoliopsida</taxon>
        <taxon>eudicotyledons</taxon>
        <taxon>Gunneridae</taxon>
        <taxon>Pentapetalae</taxon>
        <taxon>rosids</taxon>
        <taxon>malvids</taxon>
        <taxon>Brassicales</taxon>
        <taxon>Brassicaceae</taxon>
        <taxon>Brassiceae</taxon>
        <taxon>Brassica</taxon>
    </lineage>
</organism>
<reference evidence="2 3" key="1">
    <citation type="submission" date="2021-05" db="EMBL/GenBank/DDBJ databases">
        <title>Genome Assembly of Synthetic Allotetraploid Brassica napus Reveals Homoeologous Exchanges between Subgenomes.</title>
        <authorList>
            <person name="Davis J.T."/>
        </authorList>
    </citation>
    <scope>NUCLEOTIDE SEQUENCE [LARGE SCALE GENOMIC DNA]</scope>
    <source>
        <strain evidence="3">cv. Da-Ae</strain>
        <tissue evidence="2">Seedling</tissue>
    </source>
</reference>
<evidence type="ECO:0000313" key="3">
    <source>
        <dbReference type="Proteomes" id="UP000824890"/>
    </source>
</evidence>
<keyword evidence="3" id="KW-1185">Reference proteome</keyword>
<evidence type="ECO:0000313" key="2">
    <source>
        <dbReference type="EMBL" id="KAH0941075.1"/>
    </source>
</evidence>
<dbReference type="PANTHER" id="PTHR31260">
    <property type="entry name" value="CYSTATIN/MONELLIN SUPERFAMILY PROTEIN"/>
    <property type="match status" value="1"/>
</dbReference>
<dbReference type="Pfam" id="PF04776">
    <property type="entry name" value="protein_MS5"/>
    <property type="match status" value="2"/>
</dbReference>
<dbReference type="EMBL" id="JAGKQM010000001">
    <property type="protein sequence ID" value="KAH0941075.1"/>
    <property type="molecule type" value="Genomic_DNA"/>
</dbReference>
<accession>A0ABQ8EHE3</accession>
<dbReference type="NCBIfam" id="TIGR01572">
    <property type="entry name" value="A_thl_para_3677"/>
    <property type="match status" value="2"/>
</dbReference>
<keyword evidence="1" id="KW-0175">Coiled coil</keyword>
<dbReference type="Proteomes" id="UP000824890">
    <property type="component" value="Unassembled WGS sequence"/>
</dbReference>
<proteinExistence type="predicted"/>
<name>A0ABQ8EHE3_BRANA</name>
<gene>
    <name evidence="2" type="ORF">HID58_000712</name>
</gene>